<evidence type="ECO:0000256" key="3">
    <source>
        <dbReference type="ARBA" id="ARBA00022448"/>
    </source>
</evidence>
<accession>A0ABY7HNZ1</accession>
<dbReference type="PANTHER" id="PTHR43297">
    <property type="entry name" value="OLIGOPEPTIDE TRANSPORT ATP-BINDING PROTEIN APPD"/>
    <property type="match status" value="1"/>
</dbReference>
<gene>
    <name evidence="9" type="ORF">O1V66_20510</name>
</gene>
<dbReference type="EMBL" id="CP114058">
    <property type="protein sequence ID" value="WAT01098.1"/>
    <property type="molecule type" value="Genomic_DNA"/>
</dbReference>
<dbReference type="PROSITE" id="PS50893">
    <property type="entry name" value="ABC_TRANSPORTER_2"/>
    <property type="match status" value="1"/>
</dbReference>
<comment type="subcellular location">
    <subcellularLocation>
        <location evidence="1">Cell inner membrane</location>
        <topology evidence="1">Peripheral membrane protein</topology>
    </subcellularLocation>
</comment>
<evidence type="ECO:0000256" key="4">
    <source>
        <dbReference type="ARBA" id="ARBA00022475"/>
    </source>
</evidence>
<dbReference type="PROSITE" id="PS00211">
    <property type="entry name" value="ABC_TRANSPORTER_1"/>
    <property type="match status" value="1"/>
</dbReference>
<dbReference type="SMART" id="SM00382">
    <property type="entry name" value="AAA"/>
    <property type="match status" value="1"/>
</dbReference>
<evidence type="ECO:0000256" key="5">
    <source>
        <dbReference type="ARBA" id="ARBA00022741"/>
    </source>
</evidence>
<sequence>MSLSGMPRDRKEDFSPAVLDVAQLCMQIDGKTQVNDINLQLRAGEKVCLLGASGSGKSLTAKAIIGTPPAHAELSGSIRVMGQEVLGRHPLMRNADSRVAAIFQDSASALNPLMTMGKQLLLPKRGDDETALDALLQQVGLGHLDDLKSRYPAQLSGGQRQRVCIALALMSRSKVLVADEPTTALDVISQRQVVQVLQQVCASADSPALLFITHDIAVAAQLCDRALVMQQGRVVESASMRQLLAHPQHPYTRQLIAAVQLSTPLASAIAL</sequence>
<dbReference type="InterPro" id="IPR017871">
    <property type="entry name" value="ABC_transporter-like_CS"/>
</dbReference>
<keyword evidence="6 9" id="KW-0067">ATP-binding</keyword>
<dbReference type="Proteomes" id="UP001164712">
    <property type="component" value="Chromosome"/>
</dbReference>
<dbReference type="InterPro" id="IPR050388">
    <property type="entry name" value="ABC_Ni/Peptide_Import"/>
</dbReference>
<reference evidence="9" key="1">
    <citation type="submission" date="2022-12" db="EMBL/GenBank/DDBJ databases">
        <title>Complete genome sequence of an Australian strain of Rouxiella badensis DAR84756 and resolution of the R. badensis DSM100043 and R. chamberiensis DSM28324 genomes.</title>
        <authorList>
            <person name="Paul S."/>
            <person name="Anderson P.J."/>
            <person name="Maynard G."/>
            <person name="Dyall-Smith M."/>
            <person name="Kudinha T."/>
        </authorList>
    </citation>
    <scope>NUCLEOTIDE SEQUENCE</scope>
    <source>
        <strain evidence="9">DSM 28324</strain>
    </source>
</reference>
<dbReference type="CDD" id="cd03257">
    <property type="entry name" value="ABC_NikE_OppD_transporters"/>
    <property type="match status" value="1"/>
</dbReference>
<evidence type="ECO:0000313" key="10">
    <source>
        <dbReference type="Proteomes" id="UP001164712"/>
    </source>
</evidence>
<dbReference type="PANTHER" id="PTHR43297:SF7">
    <property type="entry name" value="D,D-DIPEPTIDE TRANSPORT ATP-BINDING PROTEIN DDPD-RELATED"/>
    <property type="match status" value="1"/>
</dbReference>
<evidence type="ECO:0000259" key="8">
    <source>
        <dbReference type="PROSITE" id="PS50893"/>
    </source>
</evidence>
<proteinExistence type="inferred from homology"/>
<evidence type="ECO:0000256" key="7">
    <source>
        <dbReference type="ARBA" id="ARBA00023136"/>
    </source>
</evidence>
<dbReference type="Pfam" id="PF00005">
    <property type="entry name" value="ABC_tran"/>
    <property type="match status" value="1"/>
</dbReference>
<dbReference type="GO" id="GO:0005524">
    <property type="term" value="F:ATP binding"/>
    <property type="evidence" value="ECO:0007669"/>
    <property type="project" value="UniProtKB-KW"/>
</dbReference>
<feature type="domain" description="ABC transporter" evidence="8">
    <location>
        <begin position="19"/>
        <end position="256"/>
    </location>
</feature>
<evidence type="ECO:0000256" key="1">
    <source>
        <dbReference type="ARBA" id="ARBA00004417"/>
    </source>
</evidence>
<keyword evidence="7" id="KW-0472">Membrane</keyword>
<keyword evidence="4" id="KW-1003">Cell membrane</keyword>
<evidence type="ECO:0000256" key="6">
    <source>
        <dbReference type="ARBA" id="ARBA00022840"/>
    </source>
</evidence>
<dbReference type="InterPro" id="IPR027417">
    <property type="entry name" value="P-loop_NTPase"/>
</dbReference>
<dbReference type="InterPro" id="IPR003593">
    <property type="entry name" value="AAA+_ATPase"/>
</dbReference>
<dbReference type="Gene3D" id="3.40.50.300">
    <property type="entry name" value="P-loop containing nucleotide triphosphate hydrolases"/>
    <property type="match status" value="1"/>
</dbReference>
<dbReference type="InterPro" id="IPR003439">
    <property type="entry name" value="ABC_transporter-like_ATP-bd"/>
</dbReference>
<evidence type="ECO:0000313" key="9">
    <source>
        <dbReference type="EMBL" id="WAT01098.1"/>
    </source>
</evidence>
<comment type="similarity">
    <text evidence="2">Belongs to the ABC transporter superfamily.</text>
</comment>
<protein>
    <submittedName>
        <fullName evidence="9">ATP-binding cassette domain-containing protein</fullName>
    </submittedName>
</protein>
<keyword evidence="5" id="KW-0547">Nucleotide-binding</keyword>
<organism evidence="9 10">
    <name type="scientific">Rouxiella chamberiensis</name>
    <dbReference type="NCBI Taxonomy" id="1513468"/>
    <lineage>
        <taxon>Bacteria</taxon>
        <taxon>Pseudomonadati</taxon>
        <taxon>Pseudomonadota</taxon>
        <taxon>Gammaproteobacteria</taxon>
        <taxon>Enterobacterales</taxon>
        <taxon>Yersiniaceae</taxon>
        <taxon>Rouxiella</taxon>
    </lineage>
</organism>
<keyword evidence="10" id="KW-1185">Reference proteome</keyword>
<dbReference type="SUPFAM" id="SSF52540">
    <property type="entry name" value="P-loop containing nucleoside triphosphate hydrolases"/>
    <property type="match status" value="1"/>
</dbReference>
<keyword evidence="3" id="KW-0813">Transport</keyword>
<dbReference type="RefSeq" id="WP_241481433.1">
    <property type="nucleotide sequence ID" value="NZ_CP114058.1"/>
</dbReference>
<evidence type="ECO:0000256" key="2">
    <source>
        <dbReference type="ARBA" id="ARBA00005417"/>
    </source>
</evidence>
<name>A0ABY7HNZ1_9GAMM</name>